<proteinExistence type="predicted"/>
<dbReference type="SUPFAM" id="SSF53335">
    <property type="entry name" value="S-adenosyl-L-methionine-dependent methyltransferases"/>
    <property type="match status" value="1"/>
</dbReference>
<dbReference type="Proteomes" id="UP001501586">
    <property type="component" value="Unassembled WGS sequence"/>
</dbReference>
<evidence type="ECO:0000259" key="3">
    <source>
        <dbReference type="Pfam" id="PF05175"/>
    </source>
</evidence>
<protein>
    <submittedName>
        <fullName evidence="4">Methyltransferase</fullName>
    </submittedName>
</protein>
<dbReference type="EMBL" id="BAABAZ010000006">
    <property type="protein sequence ID" value="GAA4285013.1"/>
    <property type="molecule type" value="Genomic_DNA"/>
</dbReference>
<dbReference type="GO" id="GO:0008168">
    <property type="term" value="F:methyltransferase activity"/>
    <property type="evidence" value="ECO:0007669"/>
    <property type="project" value="UniProtKB-KW"/>
</dbReference>
<keyword evidence="5" id="KW-1185">Reference proteome</keyword>
<dbReference type="Pfam" id="PF05175">
    <property type="entry name" value="MTS"/>
    <property type="match status" value="1"/>
</dbReference>
<dbReference type="Gene3D" id="3.40.50.150">
    <property type="entry name" value="Vaccinia Virus protein VP39"/>
    <property type="match status" value="1"/>
</dbReference>
<keyword evidence="2" id="KW-0808">Transferase</keyword>
<accession>A0ABP8EMQ4</accession>
<dbReference type="PANTHER" id="PTHR47816">
    <property type="entry name" value="RIBOSOMAL RNA SMALL SUBUNIT METHYLTRANSFERASE C"/>
    <property type="match status" value="1"/>
</dbReference>
<evidence type="ECO:0000313" key="4">
    <source>
        <dbReference type="EMBL" id="GAA4285013.1"/>
    </source>
</evidence>
<comment type="caution">
    <text evidence="4">The sequence shown here is derived from an EMBL/GenBank/DDBJ whole genome shotgun (WGS) entry which is preliminary data.</text>
</comment>
<reference evidence="5" key="1">
    <citation type="journal article" date="2019" name="Int. J. Syst. Evol. Microbiol.">
        <title>The Global Catalogue of Microorganisms (GCM) 10K type strain sequencing project: providing services to taxonomists for standard genome sequencing and annotation.</title>
        <authorList>
            <consortium name="The Broad Institute Genomics Platform"/>
            <consortium name="The Broad Institute Genome Sequencing Center for Infectious Disease"/>
            <person name="Wu L."/>
            <person name="Ma J."/>
        </authorList>
    </citation>
    <scope>NUCLEOTIDE SEQUENCE [LARGE SCALE GENOMIC DNA]</scope>
    <source>
        <strain evidence="5">JCM 17458</strain>
    </source>
</reference>
<dbReference type="InterPro" id="IPR029063">
    <property type="entry name" value="SAM-dependent_MTases_sf"/>
</dbReference>
<dbReference type="InterPro" id="IPR046977">
    <property type="entry name" value="RsmC/RlmG"/>
</dbReference>
<dbReference type="PANTHER" id="PTHR47816:SF4">
    <property type="entry name" value="RIBOSOMAL RNA SMALL SUBUNIT METHYLTRANSFERASE C"/>
    <property type="match status" value="1"/>
</dbReference>
<sequence length="205" mass="22410">MTDHYFSEMPDVEAQPRRITVRLAGRDVEVTTASGVFSPGRLDLGTQVLLRAVPAPPPGDLLDLGSGWGPIALQAGLEAQDAGVGVRIWALDVNRRSLGLTEENAHALGLDSIRPVTPDQVPENLEFDAIWSNPPIRVGKEVLHDLLTTWLPRLRRGGEAWLVVSKNLGADSLRKWIEETLGDAFTATKHSSAKGFRVILIRREA</sequence>
<dbReference type="CDD" id="cd02440">
    <property type="entry name" value="AdoMet_MTases"/>
    <property type="match status" value="1"/>
</dbReference>
<keyword evidence="1 4" id="KW-0489">Methyltransferase</keyword>
<dbReference type="GO" id="GO:0032259">
    <property type="term" value="P:methylation"/>
    <property type="evidence" value="ECO:0007669"/>
    <property type="project" value="UniProtKB-KW"/>
</dbReference>
<name>A0ABP8EMQ4_9MICO</name>
<evidence type="ECO:0000313" key="5">
    <source>
        <dbReference type="Proteomes" id="UP001501586"/>
    </source>
</evidence>
<organism evidence="4 5">
    <name type="scientific">Brevibacterium daeguense</name>
    <dbReference type="NCBI Taxonomy" id="909936"/>
    <lineage>
        <taxon>Bacteria</taxon>
        <taxon>Bacillati</taxon>
        <taxon>Actinomycetota</taxon>
        <taxon>Actinomycetes</taxon>
        <taxon>Micrococcales</taxon>
        <taxon>Brevibacteriaceae</taxon>
        <taxon>Brevibacterium</taxon>
    </lineage>
</organism>
<gene>
    <name evidence="4" type="ORF">GCM10022261_25440</name>
</gene>
<dbReference type="InterPro" id="IPR007848">
    <property type="entry name" value="Small_mtfrase_dom"/>
</dbReference>
<dbReference type="RefSeq" id="WP_236862971.1">
    <property type="nucleotide sequence ID" value="NZ_BAABAZ010000006.1"/>
</dbReference>
<evidence type="ECO:0000256" key="1">
    <source>
        <dbReference type="ARBA" id="ARBA00022603"/>
    </source>
</evidence>
<evidence type="ECO:0000256" key="2">
    <source>
        <dbReference type="ARBA" id="ARBA00022679"/>
    </source>
</evidence>
<feature type="domain" description="Methyltransferase small" evidence="3">
    <location>
        <begin position="28"/>
        <end position="189"/>
    </location>
</feature>